<evidence type="ECO:0000313" key="2">
    <source>
        <dbReference type="EMBL" id="SEN49201.1"/>
    </source>
</evidence>
<dbReference type="RefSeq" id="WP_091493758.1">
    <property type="nucleotide sequence ID" value="NZ_FODJ01000001.1"/>
</dbReference>
<reference evidence="2 3" key="1">
    <citation type="submission" date="2016-10" db="EMBL/GenBank/DDBJ databases">
        <authorList>
            <person name="de Groot N.N."/>
        </authorList>
    </citation>
    <scope>NUCLEOTIDE SEQUENCE [LARGE SCALE GENOMIC DNA]</scope>
    <source>
        <strain evidence="2 3">CGMCC 1.10434</strain>
    </source>
</reference>
<dbReference type="PROSITE" id="PS51257">
    <property type="entry name" value="PROKAR_LIPOPROTEIN"/>
    <property type="match status" value="1"/>
</dbReference>
<evidence type="ECO:0000256" key="1">
    <source>
        <dbReference type="SAM" id="SignalP"/>
    </source>
</evidence>
<dbReference type="EMBL" id="FODJ01000001">
    <property type="protein sequence ID" value="SEN49201.1"/>
    <property type="molecule type" value="Genomic_DNA"/>
</dbReference>
<proteinExistence type="predicted"/>
<evidence type="ECO:0008006" key="4">
    <source>
        <dbReference type="Google" id="ProtNLM"/>
    </source>
</evidence>
<dbReference type="OrthoDB" id="1849839at2"/>
<name>A0A1H8GYJ3_9BACI</name>
<evidence type="ECO:0000313" key="3">
    <source>
        <dbReference type="Proteomes" id="UP000199300"/>
    </source>
</evidence>
<protein>
    <recommendedName>
        <fullName evidence="4">Antigen I/II N-terminal domain-containing protein</fullName>
    </recommendedName>
</protein>
<gene>
    <name evidence="2" type="ORF">SAMN04488134_101208</name>
</gene>
<organism evidence="2 3">
    <name type="scientific">Amphibacillus marinus</name>
    <dbReference type="NCBI Taxonomy" id="872970"/>
    <lineage>
        <taxon>Bacteria</taxon>
        <taxon>Bacillati</taxon>
        <taxon>Bacillota</taxon>
        <taxon>Bacilli</taxon>
        <taxon>Bacillales</taxon>
        <taxon>Bacillaceae</taxon>
        <taxon>Amphibacillus</taxon>
    </lineage>
</organism>
<keyword evidence="3" id="KW-1185">Reference proteome</keyword>
<keyword evidence="1" id="KW-0732">Signal</keyword>
<feature type="chain" id="PRO_5039169296" description="Antigen I/II N-terminal domain-containing protein" evidence="1">
    <location>
        <begin position="19"/>
        <end position="177"/>
    </location>
</feature>
<feature type="signal peptide" evidence="1">
    <location>
        <begin position="1"/>
        <end position="18"/>
    </location>
</feature>
<dbReference type="Proteomes" id="UP000199300">
    <property type="component" value="Unassembled WGS sequence"/>
</dbReference>
<sequence length="177" mass="19955">MKRLVALGMFTIVLLLTACGGNDNVEVVLPSSIFGGEEEVALIFEEENEEEGIKELSQNDDGDVVMVITPEYHEEWLQESKQSLEEIISELQENDEFSSIQDVTYSDDFSTFTVLVDYEAYEDSIDSFMVMSIGYTGIFYQIAEGKYPDDFGITIDIEDVASGEVVETINYPEDLDY</sequence>
<accession>A0A1H8GYJ3</accession>
<dbReference type="AlphaFoldDB" id="A0A1H8GYJ3"/>